<sequence length="155" mass="18046">MITRKEIVAKYKIAAKKVKQLESKKYEYKTNRACEPFGLVQNMNIDDVVRAGASVHDGDANITARIEQYGVRPDDLKNCSARKFLGFTIDTWDNDFKLRVEEIHDKKDLEKYKLVMDKFLKNFNDDDRFALEMSEIDDLDIDLNDTVDEPVDMTE</sequence>
<evidence type="ECO:0000313" key="2">
    <source>
        <dbReference type="Proteomes" id="UP001348805"/>
    </source>
</evidence>
<organism evidence="1 2">
    <name type="scientific">phage Lak_Megaphage_RVC_AP3_GC26</name>
    <dbReference type="NCBI Taxonomy" id="3109225"/>
    <lineage>
        <taxon>Viruses</taxon>
        <taxon>Duplodnaviria</taxon>
        <taxon>Heunggongvirae</taxon>
        <taxon>Uroviricota</taxon>
        <taxon>Caudoviricetes</taxon>
        <taxon>Caudoviricetes code 15 clade</taxon>
    </lineage>
</organism>
<dbReference type="EMBL" id="OR769219">
    <property type="protein sequence ID" value="WQJ51288.1"/>
    <property type="molecule type" value="Genomic_DNA"/>
</dbReference>
<reference evidence="1 2" key="1">
    <citation type="submission" date="2023-11" db="EMBL/GenBank/DDBJ databases">
        <authorList>
            <person name="Cook R."/>
            <person name="Crisci M."/>
            <person name="Pye H."/>
            <person name="Adriaenssens E."/>
            <person name="Santini J."/>
        </authorList>
    </citation>
    <scope>NUCLEOTIDE SEQUENCE [LARGE SCALE GENOMIC DNA]</scope>
    <source>
        <strain evidence="1">Lak_Megaphage_RVC_AP3_GC26</strain>
    </source>
</reference>
<evidence type="ECO:0000313" key="1">
    <source>
        <dbReference type="EMBL" id="WQJ51288.1"/>
    </source>
</evidence>
<evidence type="ECO:0008006" key="3">
    <source>
        <dbReference type="Google" id="ProtNLM"/>
    </source>
</evidence>
<keyword evidence="2" id="KW-1185">Reference proteome</keyword>
<proteinExistence type="predicted"/>
<name>A0ABZ0YZM6_9CAUD</name>
<dbReference type="Proteomes" id="UP001348805">
    <property type="component" value="Segment"/>
</dbReference>
<protein>
    <recommendedName>
        <fullName evidence="3">Terminase small subunit</fullName>
    </recommendedName>
</protein>
<accession>A0ABZ0YZM6</accession>